<sequence length="790" mass="92488">MLEGILLSARQRHGKDGAGQCDEIVSPYGRMPRKTRYRHQPSDSALLQAGLRFKTEGGVRRKRCRKLDPMPAVMPRLQGLTTSMSGNQTSGGDAALETPDEQNIKKLRSGLQENSSKLQLDAARLKHEIQWIHGHFPVLKLANSKCSRSLRQQLFRNAVVHVSINFMLRKALLFWYQKLLDVQRKERLQLGASRQLVAMFEKVSLDRVAGKFDSWSRWVLECQAQENLAAAVTLQHFARFLRARREDRECAERQVTLKKAVEELSRNAKTIQRAYRRHRRKVQQRRCEAAARIIQRNEMRRTAHNGFSKRQNAAKSLQRNYRAHSKRCSRERARAIAQLFDRNREKNARCIQSAWRGFKSWRESDLPVQIVRTLVDQVEFLDAVLSIQRHLRGFQCRFRIRKKNFSAARIQTCWRAGKRRVDSRAERRVLLLRRDLAASCLQHTFRRTREERKVRGVLCQSTRPLYLRARHLGNSFREQFRLPIAKSAIVMIQSTWRRHVACEKEKKRKLVAATTIRRFLKRGAILSKWRSSVLDAPRCRRDQAARTLQRWIRHRHTHSTRQTTFVVYVLEQIQAATKIQLWYRRRRCDLWRILLARLLASELPRCIDAVKRIGRCWKAYCTRKQEHTRRARTLADLIERQRRAEVENRAARFIQRMFQRMIGKRDGKLLLHRYRILLREDIKRKQQRVVVHNYLEEKCQQRKKKQGAAATGPRVSVQSSIGSTQVLSLDSCTTEASTFSLDEEIPCDSGGQGSFTEAASPQTGSPVQYWSEEYQQAYLYDPATGDSTWL</sequence>
<evidence type="ECO:0000313" key="2">
    <source>
        <dbReference type="Proteomes" id="UP000694044"/>
    </source>
</evidence>
<evidence type="ECO:0000313" key="1">
    <source>
        <dbReference type="EMBL" id="KAG7377114.1"/>
    </source>
</evidence>
<proteinExistence type="predicted"/>
<comment type="caution">
    <text evidence="1">The sequence shown here is derived from an EMBL/GenBank/DDBJ whole genome shotgun (WGS) entry which is preliminary data.</text>
</comment>
<gene>
    <name evidence="1" type="ORF">PHYPSEUDO_012150</name>
</gene>
<protein>
    <submittedName>
        <fullName evidence="1">Uncharacterized protein</fullName>
    </submittedName>
</protein>
<dbReference type="AlphaFoldDB" id="A0A8T1VC66"/>
<dbReference type="OrthoDB" id="127428at2759"/>
<name>A0A8T1VC66_9STRA</name>
<dbReference type="EMBL" id="JAGDFM010000574">
    <property type="protein sequence ID" value="KAG7377114.1"/>
    <property type="molecule type" value="Genomic_DNA"/>
</dbReference>
<dbReference type="SMART" id="SM00015">
    <property type="entry name" value="IQ"/>
    <property type="match status" value="6"/>
</dbReference>
<keyword evidence="2" id="KW-1185">Reference proteome</keyword>
<reference evidence="1" key="1">
    <citation type="submission" date="2021-02" db="EMBL/GenBank/DDBJ databases">
        <authorList>
            <person name="Palmer J.M."/>
        </authorList>
    </citation>
    <scope>NUCLEOTIDE SEQUENCE</scope>
    <source>
        <strain evidence="1">SCRP734</strain>
    </source>
</reference>
<dbReference type="InterPro" id="IPR000048">
    <property type="entry name" value="IQ_motif_EF-hand-BS"/>
</dbReference>
<dbReference type="Proteomes" id="UP000694044">
    <property type="component" value="Unassembled WGS sequence"/>
</dbReference>
<accession>A0A8T1VC66</accession>
<organism evidence="1 2">
    <name type="scientific">Phytophthora pseudosyringae</name>
    <dbReference type="NCBI Taxonomy" id="221518"/>
    <lineage>
        <taxon>Eukaryota</taxon>
        <taxon>Sar</taxon>
        <taxon>Stramenopiles</taxon>
        <taxon>Oomycota</taxon>
        <taxon>Peronosporomycetes</taxon>
        <taxon>Peronosporales</taxon>
        <taxon>Peronosporaceae</taxon>
        <taxon>Phytophthora</taxon>
    </lineage>
</organism>